<organism evidence="1 2">
    <name type="scientific">Parachaetomium inaequale</name>
    <dbReference type="NCBI Taxonomy" id="2588326"/>
    <lineage>
        <taxon>Eukaryota</taxon>
        <taxon>Fungi</taxon>
        <taxon>Dikarya</taxon>
        <taxon>Ascomycota</taxon>
        <taxon>Pezizomycotina</taxon>
        <taxon>Sordariomycetes</taxon>
        <taxon>Sordariomycetidae</taxon>
        <taxon>Sordariales</taxon>
        <taxon>Chaetomiaceae</taxon>
        <taxon>Parachaetomium</taxon>
    </lineage>
</organism>
<dbReference type="Proteomes" id="UP001303115">
    <property type="component" value="Unassembled WGS sequence"/>
</dbReference>
<dbReference type="AlphaFoldDB" id="A0AAN6PDR8"/>
<keyword evidence="2" id="KW-1185">Reference proteome</keyword>
<protein>
    <submittedName>
        <fullName evidence="1">Uncharacterized protein</fullName>
    </submittedName>
</protein>
<accession>A0AAN6PDR8</accession>
<evidence type="ECO:0000313" key="2">
    <source>
        <dbReference type="Proteomes" id="UP001303115"/>
    </source>
</evidence>
<dbReference type="EMBL" id="MU854462">
    <property type="protein sequence ID" value="KAK4034883.1"/>
    <property type="molecule type" value="Genomic_DNA"/>
</dbReference>
<proteinExistence type="predicted"/>
<name>A0AAN6PDR8_9PEZI</name>
<sequence>MCRYYAHSHTCKHTSLSFAAFCAPAALIQNPCGERHIWATIALGEPCEDCRAVSNVTTQGGWLSGRR</sequence>
<evidence type="ECO:0000313" key="1">
    <source>
        <dbReference type="EMBL" id="KAK4034883.1"/>
    </source>
</evidence>
<reference evidence="2" key="1">
    <citation type="journal article" date="2023" name="Mol. Phylogenet. Evol.">
        <title>Genome-scale phylogeny and comparative genomics of the fungal order Sordariales.</title>
        <authorList>
            <person name="Hensen N."/>
            <person name="Bonometti L."/>
            <person name="Westerberg I."/>
            <person name="Brannstrom I.O."/>
            <person name="Guillou S."/>
            <person name="Cros-Aarteil S."/>
            <person name="Calhoun S."/>
            <person name="Haridas S."/>
            <person name="Kuo A."/>
            <person name="Mondo S."/>
            <person name="Pangilinan J."/>
            <person name="Riley R."/>
            <person name="LaButti K."/>
            <person name="Andreopoulos B."/>
            <person name="Lipzen A."/>
            <person name="Chen C."/>
            <person name="Yan M."/>
            <person name="Daum C."/>
            <person name="Ng V."/>
            <person name="Clum A."/>
            <person name="Steindorff A."/>
            <person name="Ohm R.A."/>
            <person name="Martin F."/>
            <person name="Silar P."/>
            <person name="Natvig D.O."/>
            <person name="Lalanne C."/>
            <person name="Gautier V."/>
            <person name="Ament-Velasquez S.L."/>
            <person name="Kruys A."/>
            <person name="Hutchinson M.I."/>
            <person name="Powell A.J."/>
            <person name="Barry K."/>
            <person name="Miller A.N."/>
            <person name="Grigoriev I.V."/>
            <person name="Debuchy R."/>
            <person name="Gladieux P."/>
            <person name="Hiltunen Thoren M."/>
            <person name="Johannesson H."/>
        </authorList>
    </citation>
    <scope>NUCLEOTIDE SEQUENCE [LARGE SCALE GENOMIC DNA]</scope>
    <source>
        <strain evidence="2">CBS 284.82</strain>
    </source>
</reference>
<comment type="caution">
    <text evidence="1">The sequence shown here is derived from an EMBL/GenBank/DDBJ whole genome shotgun (WGS) entry which is preliminary data.</text>
</comment>
<gene>
    <name evidence="1" type="ORF">C8A01DRAFT_18389</name>
</gene>